<organism evidence="3 5">
    <name type="scientific">Halapricum hydrolyticum</name>
    <dbReference type="NCBI Taxonomy" id="2979991"/>
    <lineage>
        <taxon>Archaea</taxon>
        <taxon>Methanobacteriati</taxon>
        <taxon>Methanobacteriota</taxon>
        <taxon>Stenosarchaea group</taxon>
        <taxon>Halobacteria</taxon>
        <taxon>Halobacteriales</taxon>
        <taxon>Haloarculaceae</taxon>
        <taxon>Halapricum</taxon>
    </lineage>
</organism>
<evidence type="ECO:0000313" key="4">
    <source>
        <dbReference type="Proteomes" id="UP001208186"/>
    </source>
</evidence>
<feature type="compositionally biased region" description="Low complexity" evidence="1">
    <location>
        <begin position="13"/>
        <end position="24"/>
    </location>
</feature>
<evidence type="ECO:0000313" key="5">
    <source>
        <dbReference type="Proteomes" id="UP001209746"/>
    </source>
</evidence>
<accession>A0AAE3LJ03</accession>
<evidence type="ECO:0000256" key="1">
    <source>
        <dbReference type="SAM" id="MobiDB-lite"/>
    </source>
</evidence>
<name>A0AAE3LJ03_9EURY</name>
<gene>
    <name evidence="3" type="ORF">OB914_16175</name>
    <name evidence="2" type="ORF">OB916_16095</name>
</gene>
<dbReference type="EMBL" id="JAOPKC010000032">
    <property type="protein sequence ID" value="MCU4719568.1"/>
    <property type="molecule type" value="Genomic_DNA"/>
</dbReference>
<keyword evidence="4" id="KW-1185">Reference proteome</keyword>
<protein>
    <submittedName>
        <fullName evidence="3">Uncharacterized protein</fullName>
    </submittedName>
</protein>
<dbReference type="RefSeq" id="WP_315910315.1">
    <property type="nucleotide sequence ID" value="NZ_JAOPKC010000032.1"/>
</dbReference>
<proteinExistence type="predicted"/>
<feature type="region of interest" description="Disordered" evidence="1">
    <location>
        <begin position="1"/>
        <end position="33"/>
    </location>
</feature>
<sequence length="173" mass="18892">MDRDRRGDSTSETTPPLDDQPTPQIGEPTTSAPAGVTAYLDDIIAVLVPADHPEVAQALATGALQYRDGRPPLPENATPKDTFDLVRDFDAFDLSKVTDWANLPNTTPAESPLGSEILEQIRNAIDWEHEQTLLYDQYGNAFETPAALDSYLSEHDDLQLVLAVGYHLSGSTE</sequence>
<evidence type="ECO:0000313" key="2">
    <source>
        <dbReference type="EMBL" id="MCU4719568.1"/>
    </source>
</evidence>
<comment type="caution">
    <text evidence="3">The sequence shown here is derived from an EMBL/GenBank/DDBJ whole genome shotgun (WGS) entry which is preliminary data.</text>
</comment>
<reference evidence="3" key="1">
    <citation type="submission" date="2023-02" db="EMBL/GenBank/DDBJ databases">
        <title>Enrichment on poylsaccharides allowed isolation of novel metabolic and taxonomic groups of Haloarchaea.</title>
        <authorList>
            <person name="Sorokin D.Y."/>
            <person name="Elcheninov A.G."/>
            <person name="Khizhniak T.V."/>
            <person name="Kolganova T.V."/>
            <person name="Kublanov I.V."/>
        </authorList>
    </citation>
    <scope>NUCLEOTIDE SEQUENCE</scope>
    <source>
        <strain evidence="2 4">HArc-curdl5-1</strain>
        <strain evidence="3">HArc-curdl7</strain>
    </source>
</reference>
<evidence type="ECO:0000313" key="3">
    <source>
        <dbReference type="EMBL" id="MCU4728489.1"/>
    </source>
</evidence>
<dbReference type="AlphaFoldDB" id="A0AAE3LJ03"/>
<dbReference type="Proteomes" id="UP001209746">
    <property type="component" value="Unassembled WGS sequence"/>
</dbReference>
<dbReference type="EMBL" id="JAOPKD010000029">
    <property type="protein sequence ID" value="MCU4728489.1"/>
    <property type="molecule type" value="Genomic_DNA"/>
</dbReference>
<dbReference type="Proteomes" id="UP001208186">
    <property type="component" value="Unassembled WGS sequence"/>
</dbReference>